<keyword evidence="1" id="KW-0732">Signal</keyword>
<evidence type="ECO:0000313" key="3">
    <source>
        <dbReference type="Proteomes" id="UP000253676"/>
    </source>
</evidence>
<gene>
    <name evidence="2" type="ORF">DR980_06500</name>
</gene>
<name>A0A366B0C1_9FLAO</name>
<reference evidence="2 3" key="1">
    <citation type="submission" date="2018-07" db="EMBL/GenBank/DDBJ databases">
        <title>Complete genome sequence of Flavobacterium psychrolimnae LMG 22018.</title>
        <authorList>
            <person name="Kim D.-U."/>
        </authorList>
    </citation>
    <scope>NUCLEOTIDE SEQUENCE [LARGE SCALE GENOMIC DNA]</scope>
    <source>
        <strain evidence="2 3">LMG 22018</strain>
    </source>
</reference>
<comment type="caution">
    <text evidence="2">The sequence shown here is derived from an EMBL/GenBank/DDBJ whole genome shotgun (WGS) entry which is preliminary data.</text>
</comment>
<sequence>MKIWVTILSFIVLFLSAVPCSAYAKHSECSMEKSCENDSHECGNDCNGKCSPFYTCGTCVGFTINCSTFYFVQKPDFNSDIAIAIISYDKFVNSSYICKIWQPPKIS</sequence>
<dbReference type="EMBL" id="QNUX01000005">
    <property type="protein sequence ID" value="RBN50550.1"/>
    <property type="molecule type" value="Genomic_DNA"/>
</dbReference>
<organism evidence="2 3">
    <name type="scientific">Flavobacterium psychrolimnae</name>
    <dbReference type="NCBI Taxonomy" id="249351"/>
    <lineage>
        <taxon>Bacteria</taxon>
        <taxon>Pseudomonadati</taxon>
        <taxon>Bacteroidota</taxon>
        <taxon>Flavobacteriia</taxon>
        <taxon>Flavobacteriales</taxon>
        <taxon>Flavobacteriaceae</taxon>
        <taxon>Flavobacterium</taxon>
    </lineage>
</organism>
<keyword evidence="3" id="KW-1185">Reference proteome</keyword>
<dbReference type="OrthoDB" id="671991at2"/>
<dbReference type="InterPro" id="IPR046601">
    <property type="entry name" value="DUF6660"/>
</dbReference>
<evidence type="ECO:0000313" key="2">
    <source>
        <dbReference type="EMBL" id="RBN50550.1"/>
    </source>
</evidence>
<feature type="signal peptide" evidence="1">
    <location>
        <begin position="1"/>
        <end position="24"/>
    </location>
</feature>
<feature type="chain" id="PRO_5016586602" evidence="1">
    <location>
        <begin position="25"/>
        <end position="107"/>
    </location>
</feature>
<accession>A0A366B0C1</accession>
<protein>
    <submittedName>
        <fullName evidence="2">Uncharacterized protein</fullName>
    </submittedName>
</protein>
<dbReference type="AlphaFoldDB" id="A0A366B0C1"/>
<dbReference type="Pfam" id="PF20365">
    <property type="entry name" value="DUF6660"/>
    <property type="match status" value="1"/>
</dbReference>
<proteinExistence type="predicted"/>
<evidence type="ECO:0000256" key="1">
    <source>
        <dbReference type="SAM" id="SignalP"/>
    </source>
</evidence>
<dbReference type="Proteomes" id="UP000253676">
    <property type="component" value="Unassembled WGS sequence"/>
</dbReference>